<evidence type="ECO:0000313" key="1">
    <source>
        <dbReference type="EMBL" id="EAY31924.1"/>
    </source>
</evidence>
<evidence type="ECO:0000313" key="2">
    <source>
        <dbReference type="Proteomes" id="UP000004095"/>
    </source>
</evidence>
<comment type="caution">
    <text evidence="1">The sequence shown here is derived from an EMBL/GenBank/DDBJ whole genome shotgun (WGS) entry which is preliminary data.</text>
</comment>
<sequence>MIFLFDECIFALAQAKKSVKMIKSLRFLFFRRFNNFIALSGIRDTTD</sequence>
<accession>A1ZCC1</accession>
<organism evidence="1 2">
    <name type="scientific">Microscilla marina ATCC 23134</name>
    <dbReference type="NCBI Taxonomy" id="313606"/>
    <lineage>
        <taxon>Bacteria</taxon>
        <taxon>Pseudomonadati</taxon>
        <taxon>Bacteroidota</taxon>
        <taxon>Cytophagia</taxon>
        <taxon>Cytophagales</taxon>
        <taxon>Microscillaceae</taxon>
        <taxon>Microscilla</taxon>
    </lineage>
</organism>
<dbReference type="EMBL" id="AAWS01000001">
    <property type="protein sequence ID" value="EAY31924.1"/>
    <property type="molecule type" value="Genomic_DNA"/>
</dbReference>
<proteinExistence type="predicted"/>
<protein>
    <submittedName>
        <fullName evidence="1">Uncharacterized protein</fullName>
    </submittedName>
</protein>
<dbReference type="AlphaFoldDB" id="A1ZCC1"/>
<reference evidence="1 2" key="1">
    <citation type="submission" date="2007-01" db="EMBL/GenBank/DDBJ databases">
        <authorList>
            <person name="Haygood M."/>
            <person name="Podell S."/>
            <person name="Anderson C."/>
            <person name="Hopkinson B."/>
            <person name="Roe K."/>
            <person name="Barbeau K."/>
            <person name="Gaasterland T."/>
            <person name="Ferriera S."/>
            <person name="Johnson J."/>
            <person name="Kravitz S."/>
            <person name="Beeson K."/>
            <person name="Sutton G."/>
            <person name="Rogers Y.-H."/>
            <person name="Friedman R."/>
            <person name="Frazier M."/>
            <person name="Venter J.C."/>
        </authorList>
    </citation>
    <scope>NUCLEOTIDE SEQUENCE [LARGE SCALE GENOMIC DNA]</scope>
    <source>
        <strain evidence="1 2">ATCC 23134</strain>
    </source>
</reference>
<keyword evidence="2" id="KW-1185">Reference proteome</keyword>
<name>A1ZCC1_MICM2</name>
<dbReference type="Proteomes" id="UP000004095">
    <property type="component" value="Unassembled WGS sequence"/>
</dbReference>
<gene>
    <name evidence="1" type="ORF">M23134_01953</name>
</gene>